<evidence type="ECO:0000256" key="8">
    <source>
        <dbReference type="ARBA" id="ARBA00022989"/>
    </source>
</evidence>
<dbReference type="InterPro" id="IPR013083">
    <property type="entry name" value="Znf_RING/FYVE/PHD"/>
</dbReference>
<dbReference type="PANTHER" id="PTHR46065">
    <property type="entry name" value="E3 UBIQUITIN-PROTEIN LIGASE MARCH 2/3 FAMILY MEMBER"/>
    <property type="match status" value="1"/>
</dbReference>
<protein>
    <submittedName>
        <fullName evidence="11">E3 ubiquitin-protein ligase MARCH8-like protein</fullName>
    </submittedName>
</protein>
<evidence type="ECO:0000256" key="5">
    <source>
        <dbReference type="ARBA" id="ARBA00022771"/>
    </source>
</evidence>
<evidence type="ECO:0000256" key="9">
    <source>
        <dbReference type="ARBA" id="ARBA00023136"/>
    </source>
</evidence>
<dbReference type="Gene3D" id="3.30.40.10">
    <property type="entry name" value="Zinc/RING finger domain, C3HC4 (zinc finger)"/>
    <property type="match status" value="1"/>
</dbReference>
<dbReference type="OrthoDB" id="264354at2759"/>
<evidence type="ECO:0000259" key="10">
    <source>
        <dbReference type="PROSITE" id="PS51292"/>
    </source>
</evidence>
<dbReference type="InterPro" id="IPR011016">
    <property type="entry name" value="Znf_RING-CH"/>
</dbReference>
<keyword evidence="12" id="KW-1185">Reference proteome</keyword>
<keyword evidence="4" id="KW-0479">Metal-binding</keyword>
<evidence type="ECO:0000256" key="2">
    <source>
        <dbReference type="ARBA" id="ARBA00022679"/>
    </source>
</evidence>
<keyword evidence="2" id="KW-0808">Transferase</keyword>
<dbReference type="Proteomes" id="UP000285301">
    <property type="component" value="Unassembled WGS sequence"/>
</dbReference>
<gene>
    <name evidence="11" type="ORF">B4U79_13748</name>
</gene>
<evidence type="ECO:0000256" key="7">
    <source>
        <dbReference type="ARBA" id="ARBA00022833"/>
    </source>
</evidence>
<keyword evidence="8" id="KW-1133">Transmembrane helix</keyword>
<keyword evidence="3" id="KW-0812">Transmembrane</keyword>
<organism evidence="11 12">
    <name type="scientific">Dinothrombium tinctorium</name>
    <dbReference type="NCBI Taxonomy" id="1965070"/>
    <lineage>
        <taxon>Eukaryota</taxon>
        <taxon>Metazoa</taxon>
        <taxon>Ecdysozoa</taxon>
        <taxon>Arthropoda</taxon>
        <taxon>Chelicerata</taxon>
        <taxon>Arachnida</taxon>
        <taxon>Acari</taxon>
        <taxon>Acariformes</taxon>
        <taxon>Trombidiformes</taxon>
        <taxon>Prostigmata</taxon>
        <taxon>Anystina</taxon>
        <taxon>Parasitengona</taxon>
        <taxon>Trombidioidea</taxon>
        <taxon>Trombidiidae</taxon>
        <taxon>Dinothrombium</taxon>
    </lineage>
</organism>
<dbReference type="PROSITE" id="PS51292">
    <property type="entry name" value="ZF_RING_CH"/>
    <property type="match status" value="1"/>
</dbReference>
<evidence type="ECO:0000256" key="6">
    <source>
        <dbReference type="ARBA" id="ARBA00022786"/>
    </source>
</evidence>
<dbReference type="SMART" id="SM00744">
    <property type="entry name" value="RINGv"/>
    <property type="match status" value="1"/>
</dbReference>
<dbReference type="PANTHER" id="PTHR46065:SF3">
    <property type="entry name" value="FI20425P1"/>
    <property type="match status" value="1"/>
</dbReference>
<reference evidence="11 12" key="1">
    <citation type="journal article" date="2018" name="Gigascience">
        <title>Genomes of trombidid mites reveal novel predicted allergens and laterally-transferred genes associated with secondary metabolism.</title>
        <authorList>
            <person name="Dong X."/>
            <person name="Chaisiri K."/>
            <person name="Xia D."/>
            <person name="Armstrong S.D."/>
            <person name="Fang Y."/>
            <person name="Donnelly M.J."/>
            <person name="Kadowaki T."/>
            <person name="McGarry J.W."/>
            <person name="Darby A.C."/>
            <person name="Makepeace B.L."/>
        </authorList>
    </citation>
    <scope>NUCLEOTIDE SEQUENCE [LARGE SCALE GENOMIC DNA]</scope>
    <source>
        <strain evidence="11">UoL-WK</strain>
    </source>
</reference>
<keyword evidence="6" id="KW-0833">Ubl conjugation pathway</keyword>
<feature type="domain" description="RING-CH-type" evidence="10">
    <location>
        <begin position="22"/>
        <end position="113"/>
    </location>
</feature>
<keyword evidence="9" id="KW-0472">Membrane</keyword>
<dbReference type="EMBL" id="NCKU01015131">
    <property type="protein sequence ID" value="RWR99445.1"/>
    <property type="molecule type" value="Genomic_DNA"/>
</dbReference>
<evidence type="ECO:0000256" key="1">
    <source>
        <dbReference type="ARBA" id="ARBA00004141"/>
    </source>
</evidence>
<dbReference type="Pfam" id="PF12906">
    <property type="entry name" value="RINGv"/>
    <property type="match status" value="1"/>
</dbReference>
<comment type="subcellular location">
    <subcellularLocation>
        <location evidence="1">Membrane</location>
        <topology evidence="1">Multi-pass membrane protein</topology>
    </subcellularLocation>
</comment>
<evidence type="ECO:0000313" key="11">
    <source>
        <dbReference type="EMBL" id="RWR99445.1"/>
    </source>
</evidence>
<dbReference type="GO" id="GO:0016740">
    <property type="term" value="F:transferase activity"/>
    <property type="evidence" value="ECO:0007669"/>
    <property type="project" value="UniProtKB-KW"/>
</dbReference>
<evidence type="ECO:0000256" key="3">
    <source>
        <dbReference type="ARBA" id="ARBA00022692"/>
    </source>
</evidence>
<accession>A0A443Q8S6</accession>
<sequence>MQSACVAGEGTQAIASDRDMASNCSEVAICRICHCGDADSESVHIDLFQMSDLKAECDLKKPSNAIPVCDTNLIAPCSCSGSLRYVHHYCLQQWIRSSNNKSCELCQYHFKMTVKYKPFYK</sequence>
<evidence type="ECO:0000256" key="4">
    <source>
        <dbReference type="ARBA" id="ARBA00022723"/>
    </source>
</evidence>
<name>A0A443Q8S6_9ACAR</name>
<comment type="caution">
    <text evidence="11">The sequence shown here is derived from an EMBL/GenBank/DDBJ whole genome shotgun (WGS) entry which is preliminary data.</text>
</comment>
<keyword evidence="5" id="KW-0863">Zinc-finger</keyword>
<dbReference type="SUPFAM" id="SSF57850">
    <property type="entry name" value="RING/U-box"/>
    <property type="match status" value="1"/>
</dbReference>
<feature type="non-terminal residue" evidence="11">
    <location>
        <position position="121"/>
    </location>
</feature>
<keyword evidence="7" id="KW-0862">Zinc</keyword>
<dbReference type="STRING" id="1965070.A0A443Q8S6"/>
<dbReference type="AlphaFoldDB" id="A0A443Q8S6"/>
<dbReference type="GO" id="GO:0008270">
    <property type="term" value="F:zinc ion binding"/>
    <property type="evidence" value="ECO:0007669"/>
    <property type="project" value="UniProtKB-KW"/>
</dbReference>
<dbReference type="GO" id="GO:0016020">
    <property type="term" value="C:membrane"/>
    <property type="evidence" value="ECO:0007669"/>
    <property type="project" value="UniProtKB-SubCell"/>
</dbReference>
<proteinExistence type="predicted"/>
<evidence type="ECO:0000313" key="12">
    <source>
        <dbReference type="Proteomes" id="UP000285301"/>
    </source>
</evidence>